<accession>A0A3E4QV94</accession>
<feature type="domain" description="PHP" evidence="9">
    <location>
        <begin position="25"/>
        <end position="246"/>
    </location>
</feature>
<evidence type="ECO:0000256" key="1">
    <source>
        <dbReference type="ARBA" id="ARBA00004970"/>
    </source>
</evidence>
<evidence type="ECO:0000256" key="4">
    <source>
        <dbReference type="ARBA" id="ARBA00022605"/>
    </source>
</evidence>
<dbReference type="InterPro" id="IPR016195">
    <property type="entry name" value="Pol/histidinol_Pase-like"/>
</dbReference>
<dbReference type="EMBL" id="QSRJ01000003">
    <property type="protein sequence ID" value="RGL11115.1"/>
    <property type="molecule type" value="Genomic_DNA"/>
</dbReference>
<dbReference type="EC" id="3.1.3.15" evidence="3 8"/>
<dbReference type="Pfam" id="PF02811">
    <property type="entry name" value="PHP"/>
    <property type="match status" value="1"/>
</dbReference>
<dbReference type="GO" id="GO:0005737">
    <property type="term" value="C:cytoplasm"/>
    <property type="evidence" value="ECO:0007669"/>
    <property type="project" value="TreeGrafter"/>
</dbReference>
<dbReference type="GO" id="GO:0000105">
    <property type="term" value="P:L-histidine biosynthetic process"/>
    <property type="evidence" value="ECO:0007669"/>
    <property type="project" value="UniProtKB-UniRule"/>
</dbReference>
<evidence type="ECO:0000313" key="11">
    <source>
        <dbReference type="Proteomes" id="UP000260943"/>
    </source>
</evidence>
<comment type="similarity">
    <text evidence="2 8">Belongs to the PHP hydrolase family. HisK subfamily.</text>
</comment>
<evidence type="ECO:0000256" key="8">
    <source>
        <dbReference type="RuleBase" id="RU366003"/>
    </source>
</evidence>
<dbReference type="SUPFAM" id="SSF89550">
    <property type="entry name" value="PHP domain-like"/>
    <property type="match status" value="1"/>
</dbReference>
<evidence type="ECO:0000256" key="2">
    <source>
        <dbReference type="ARBA" id="ARBA00009152"/>
    </source>
</evidence>
<dbReference type="Proteomes" id="UP000260943">
    <property type="component" value="Unassembled WGS sequence"/>
</dbReference>
<keyword evidence="5 8" id="KW-0378">Hydrolase</keyword>
<keyword evidence="6 8" id="KW-0368">Histidine biosynthesis</keyword>
<dbReference type="AlphaFoldDB" id="A0A3E4QV94"/>
<dbReference type="GO" id="GO:0004401">
    <property type="term" value="F:histidinol-phosphatase activity"/>
    <property type="evidence" value="ECO:0007669"/>
    <property type="project" value="UniProtKB-UniRule"/>
</dbReference>
<evidence type="ECO:0000256" key="5">
    <source>
        <dbReference type="ARBA" id="ARBA00022801"/>
    </source>
</evidence>
<dbReference type="InterPro" id="IPR004013">
    <property type="entry name" value="PHP_dom"/>
</dbReference>
<dbReference type="PANTHER" id="PTHR21039:SF0">
    <property type="entry name" value="HISTIDINOL-PHOSPHATASE"/>
    <property type="match status" value="1"/>
</dbReference>
<organism evidence="10 11">
    <name type="scientific">Collinsella tanakaei</name>
    <dbReference type="NCBI Taxonomy" id="626935"/>
    <lineage>
        <taxon>Bacteria</taxon>
        <taxon>Bacillati</taxon>
        <taxon>Actinomycetota</taxon>
        <taxon>Coriobacteriia</taxon>
        <taxon>Coriobacteriales</taxon>
        <taxon>Coriobacteriaceae</taxon>
        <taxon>Collinsella</taxon>
    </lineage>
</organism>
<dbReference type="PANTHER" id="PTHR21039">
    <property type="entry name" value="HISTIDINOL PHOSPHATASE-RELATED"/>
    <property type="match status" value="1"/>
</dbReference>
<evidence type="ECO:0000259" key="9">
    <source>
        <dbReference type="Pfam" id="PF02811"/>
    </source>
</evidence>
<dbReference type="InterPro" id="IPR010140">
    <property type="entry name" value="Histidinol_P_phosphatase_HisJ"/>
</dbReference>
<name>A0A3E4QV94_9ACTN</name>
<evidence type="ECO:0000313" key="10">
    <source>
        <dbReference type="EMBL" id="RGL11115.1"/>
    </source>
</evidence>
<comment type="caution">
    <text evidence="10">The sequence shown here is derived from an EMBL/GenBank/DDBJ whole genome shotgun (WGS) entry which is preliminary data.</text>
</comment>
<evidence type="ECO:0000256" key="3">
    <source>
        <dbReference type="ARBA" id="ARBA00013085"/>
    </source>
</evidence>
<gene>
    <name evidence="10" type="ORF">DXC81_03030</name>
</gene>
<comment type="pathway">
    <text evidence="1 8">Amino-acid biosynthesis; L-histidine biosynthesis; L-histidine from 5-phospho-alpha-D-ribose 1-diphosphate: step 8/9.</text>
</comment>
<evidence type="ECO:0000256" key="7">
    <source>
        <dbReference type="ARBA" id="ARBA00049158"/>
    </source>
</evidence>
<evidence type="ECO:0000256" key="6">
    <source>
        <dbReference type="ARBA" id="ARBA00023102"/>
    </source>
</evidence>
<reference evidence="10 11" key="1">
    <citation type="submission" date="2018-08" db="EMBL/GenBank/DDBJ databases">
        <title>A genome reference for cultivated species of the human gut microbiota.</title>
        <authorList>
            <person name="Zou Y."/>
            <person name="Xue W."/>
            <person name="Luo G."/>
        </authorList>
    </citation>
    <scope>NUCLEOTIDE SEQUENCE [LARGE SCALE GENOMIC DNA]</scope>
    <source>
        <strain evidence="10 11">TF08-14</strain>
    </source>
</reference>
<proteinExistence type="inferred from homology"/>
<keyword evidence="4 8" id="KW-0028">Amino-acid biosynthesis</keyword>
<comment type="catalytic activity">
    <reaction evidence="7 8">
        <text>L-histidinol phosphate + H2O = L-histidinol + phosphate</text>
        <dbReference type="Rhea" id="RHEA:14465"/>
        <dbReference type="ChEBI" id="CHEBI:15377"/>
        <dbReference type="ChEBI" id="CHEBI:43474"/>
        <dbReference type="ChEBI" id="CHEBI:57699"/>
        <dbReference type="ChEBI" id="CHEBI:57980"/>
        <dbReference type="EC" id="3.1.3.15"/>
    </reaction>
</comment>
<protein>
    <recommendedName>
        <fullName evidence="3 8">Histidinol-phosphatase</fullName>
        <shortName evidence="8">HolPase</shortName>
        <ecNumber evidence="3 8">3.1.3.15</ecNumber>
    </recommendedName>
</protein>
<dbReference type="RefSeq" id="WP_117679131.1">
    <property type="nucleotide sequence ID" value="NZ_QSRJ01000003.1"/>
</dbReference>
<dbReference type="Gene3D" id="3.20.20.140">
    <property type="entry name" value="Metal-dependent hydrolases"/>
    <property type="match status" value="1"/>
</dbReference>
<dbReference type="UniPathway" id="UPA00031">
    <property type="reaction ID" value="UER00013"/>
</dbReference>
<sequence length="320" mass="34814">MSPAHSPIAPVAAPNASATVRPIVDCHTHTRFSDGEPTFEENIRAAAAAGCRIMVSTDHLTLPASMDPAGEVQVTLTDLPAHRAAFESARGLAARIAPNLEVVYGFECDWYPGCEENVGRWSAGAVVRLGSVHWIGEVGDIRLAAGEAGSRNVTRADSPASDNGWIDDGSNLHVWINLGADEVWRRYADAWCRACESPLAFDIMAHPDLAMRFANEGLAPTRDLAPLWDQMVACARDTGRRIEVSTAGLRKTVDDYYPTRSLLERFARAGVPIALGSDSHRARDICWGIRDAQAYAYSCGYRSFDAPHADGDWETFSLDE</sequence>